<keyword evidence="3" id="KW-1185">Reference proteome</keyword>
<name>A0A941BDY8_9BURK</name>
<dbReference type="RefSeq" id="WP_210857174.1">
    <property type="nucleotide sequence ID" value="NZ_JAGQDD010000031.1"/>
</dbReference>
<dbReference type="Proteomes" id="UP000676246">
    <property type="component" value="Unassembled WGS sequence"/>
</dbReference>
<comment type="caution">
    <text evidence="2">The sequence shown here is derived from an EMBL/GenBank/DDBJ whole genome shotgun (WGS) entry which is preliminary data.</text>
</comment>
<evidence type="ECO:0008006" key="4">
    <source>
        <dbReference type="Google" id="ProtNLM"/>
    </source>
</evidence>
<reference evidence="2 3" key="1">
    <citation type="submission" date="2021-04" db="EMBL/GenBank/DDBJ databases">
        <title>The genome sequence of Ideonella sp. 3Y2.</title>
        <authorList>
            <person name="Liu Y."/>
        </authorList>
    </citation>
    <scope>NUCLEOTIDE SEQUENCE [LARGE SCALE GENOMIC DNA]</scope>
    <source>
        <strain evidence="2 3">3Y2</strain>
    </source>
</reference>
<organism evidence="2 3">
    <name type="scientific">Ideonella alba</name>
    <dbReference type="NCBI Taxonomy" id="2824118"/>
    <lineage>
        <taxon>Bacteria</taxon>
        <taxon>Pseudomonadati</taxon>
        <taxon>Pseudomonadota</taxon>
        <taxon>Betaproteobacteria</taxon>
        <taxon>Burkholderiales</taxon>
        <taxon>Sphaerotilaceae</taxon>
        <taxon>Ideonella</taxon>
    </lineage>
</organism>
<keyword evidence="1" id="KW-0732">Signal</keyword>
<protein>
    <recommendedName>
        <fullName evidence="4">LuxR family transcriptional regulator</fullName>
    </recommendedName>
</protein>
<feature type="signal peptide" evidence="1">
    <location>
        <begin position="1"/>
        <end position="23"/>
    </location>
</feature>
<sequence length="163" mass="16992">MKTLFLTAALATLLAVSPPPASAQEVARSPLLGTWSVDLSRLPIPEAMRPRSVSIRFAEAGPSRLAMTVEVVDPAGQTLRAEGVNTLDGSAAPVSGNLEADTAAFTQPVPGVLVLQLARGGQPASTRVYTVSADGQAMTETVAYFNDAGQPALRANFFSRKGR</sequence>
<feature type="chain" id="PRO_5037397250" description="LuxR family transcriptional regulator" evidence="1">
    <location>
        <begin position="24"/>
        <end position="163"/>
    </location>
</feature>
<proteinExistence type="predicted"/>
<gene>
    <name evidence="2" type="ORF">KAK03_23795</name>
</gene>
<evidence type="ECO:0000313" key="3">
    <source>
        <dbReference type="Proteomes" id="UP000676246"/>
    </source>
</evidence>
<evidence type="ECO:0000313" key="2">
    <source>
        <dbReference type="EMBL" id="MBQ0933510.1"/>
    </source>
</evidence>
<accession>A0A941BDY8</accession>
<evidence type="ECO:0000256" key="1">
    <source>
        <dbReference type="SAM" id="SignalP"/>
    </source>
</evidence>
<dbReference type="AlphaFoldDB" id="A0A941BDY8"/>
<dbReference type="EMBL" id="JAGQDD010000031">
    <property type="protein sequence ID" value="MBQ0933510.1"/>
    <property type="molecule type" value="Genomic_DNA"/>
</dbReference>